<organism evidence="3 4">
    <name type="scientific">Natronorubrum tibetense GA33</name>
    <dbReference type="NCBI Taxonomy" id="1114856"/>
    <lineage>
        <taxon>Archaea</taxon>
        <taxon>Methanobacteriati</taxon>
        <taxon>Methanobacteriota</taxon>
        <taxon>Stenosarchaea group</taxon>
        <taxon>Halobacteria</taxon>
        <taxon>Halobacteriales</taxon>
        <taxon>Natrialbaceae</taxon>
        <taxon>Natronorubrum</taxon>
    </lineage>
</organism>
<dbReference type="RefSeq" id="WP_006090993.1">
    <property type="nucleotide sequence ID" value="NZ_AOHW01000038.1"/>
</dbReference>
<dbReference type="AlphaFoldDB" id="L9VQC7"/>
<dbReference type="PATRIC" id="fig|1114856.3.peg.3113"/>
<dbReference type="Proteomes" id="UP000011599">
    <property type="component" value="Unassembled WGS sequence"/>
</dbReference>
<evidence type="ECO:0000313" key="4">
    <source>
        <dbReference type="Proteomes" id="UP000011599"/>
    </source>
</evidence>
<evidence type="ECO:0000256" key="1">
    <source>
        <dbReference type="ARBA" id="ARBA00022729"/>
    </source>
</evidence>
<dbReference type="InterPro" id="IPR028082">
    <property type="entry name" value="Peripla_BP_I"/>
</dbReference>
<dbReference type="SUPFAM" id="SSF53822">
    <property type="entry name" value="Periplasmic binding protein-like I"/>
    <property type="match status" value="1"/>
</dbReference>
<dbReference type="PANTHER" id="PTHR30483">
    <property type="entry name" value="LEUCINE-SPECIFIC-BINDING PROTEIN"/>
    <property type="match status" value="1"/>
</dbReference>
<dbReference type="InterPro" id="IPR051010">
    <property type="entry name" value="BCAA_transport"/>
</dbReference>
<protein>
    <submittedName>
        <fullName evidence="3">Branched-chain amino acid ABC transporter substrate-binding protein</fullName>
    </submittedName>
</protein>
<accession>L9VQC7</accession>
<dbReference type="OrthoDB" id="199022at2157"/>
<name>L9VQC7_9EURY</name>
<reference evidence="3 4" key="1">
    <citation type="journal article" date="2014" name="PLoS Genet.">
        <title>Phylogenetically driven sequencing of extremely halophilic archaea reveals strategies for static and dynamic osmo-response.</title>
        <authorList>
            <person name="Becker E.A."/>
            <person name="Seitzer P.M."/>
            <person name="Tritt A."/>
            <person name="Larsen D."/>
            <person name="Krusor M."/>
            <person name="Yao A.I."/>
            <person name="Wu D."/>
            <person name="Madern D."/>
            <person name="Eisen J.A."/>
            <person name="Darling A.E."/>
            <person name="Facciotti M.T."/>
        </authorList>
    </citation>
    <scope>NUCLEOTIDE SEQUENCE [LARGE SCALE GENOMIC DNA]</scope>
    <source>
        <strain evidence="3 4">GA33</strain>
    </source>
</reference>
<proteinExistence type="predicted"/>
<comment type="caution">
    <text evidence="3">The sequence shown here is derived from an EMBL/GenBank/DDBJ whole genome shotgun (WGS) entry which is preliminary data.</text>
</comment>
<dbReference type="PROSITE" id="PS51257">
    <property type="entry name" value="PROKAR_LIPOPROTEIN"/>
    <property type="match status" value="1"/>
</dbReference>
<keyword evidence="4" id="KW-1185">Reference proteome</keyword>
<dbReference type="PANTHER" id="PTHR30483:SF6">
    <property type="entry name" value="PERIPLASMIC BINDING PROTEIN OF ABC TRANSPORTER FOR NATURAL AMINO ACIDS"/>
    <property type="match status" value="1"/>
</dbReference>
<dbReference type="STRING" id="1114856.GCA_000383975_04572"/>
<gene>
    <name evidence="3" type="ORF">C496_15032</name>
</gene>
<evidence type="ECO:0000313" key="3">
    <source>
        <dbReference type="EMBL" id="ELY39182.1"/>
    </source>
</evidence>
<feature type="domain" description="Leucine-binding protein" evidence="2">
    <location>
        <begin position="42"/>
        <end position="409"/>
    </location>
</feature>
<dbReference type="eggNOG" id="arCOG01023">
    <property type="taxonomic scope" value="Archaea"/>
</dbReference>
<dbReference type="Pfam" id="PF13458">
    <property type="entry name" value="Peripla_BP_6"/>
    <property type="match status" value="1"/>
</dbReference>
<evidence type="ECO:0000259" key="2">
    <source>
        <dbReference type="Pfam" id="PF13458"/>
    </source>
</evidence>
<dbReference type="InterPro" id="IPR028081">
    <property type="entry name" value="Leu-bd"/>
</dbReference>
<dbReference type="Gene3D" id="3.40.50.2300">
    <property type="match status" value="2"/>
</dbReference>
<keyword evidence="1" id="KW-0732">Signal</keyword>
<dbReference type="EMBL" id="AOHW01000038">
    <property type="protein sequence ID" value="ELY39182.1"/>
    <property type="molecule type" value="Genomic_DNA"/>
</dbReference>
<sequence>MGYNTTRREALKRTGALTSVAITGLAGCIDDSNGGDVDEETMTIGAIQPVSGELDYYGGISLMGFYSGLAYKYDVDPIDGMTTGTYELDPDDGPTFEIIVQDTRFDPETAQNVAEDLVVDEDIDLLFGASSSDSARRIIPNVIDEADIPYIIGPAADGDITVSGDHCHELAFRASEHTAMDARTGGRYVAEQGDVSTVAIFAAEGAFGEGVANNYQEVLENEGVEVLDPRFVEPGYSEFEGMFDEAIEQGADGVVGGFTFQTLPEFLPTAMSYDEVQAFGGFAELVTTRVTGETVEAVLGEDFTEDDVRDAGLGPFTTRYHWNQYDNEINDEFVDLHVDAYGQVPDLFSAGTFVGASALVQAIEESESTDGQDIADAMTGMTVTDTPKGEGAYTFQEHNNQAASEMTVAWPVPTSDEYADTWDASVMPGEPIETYAADEVMVPADESTCDLS</sequence>